<dbReference type="OrthoDB" id="9790810at2"/>
<dbReference type="SUPFAM" id="SSF63848">
    <property type="entry name" value="Cell-division inhibitor MinC, C-terminal domain"/>
    <property type="match status" value="1"/>
</dbReference>
<dbReference type="Proteomes" id="UP000266177">
    <property type="component" value="Unassembled WGS sequence"/>
</dbReference>
<evidence type="ECO:0000313" key="10">
    <source>
        <dbReference type="Proteomes" id="UP000266177"/>
    </source>
</evidence>
<organism evidence="9 10">
    <name type="scientific">Paenibacillus thiaminolyticus</name>
    <name type="common">Bacillus thiaminolyticus</name>
    <dbReference type="NCBI Taxonomy" id="49283"/>
    <lineage>
        <taxon>Bacteria</taxon>
        <taxon>Bacillati</taxon>
        <taxon>Bacillota</taxon>
        <taxon>Bacilli</taxon>
        <taxon>Bacillales</taxon>
        <taxon>Paenibacillaceae</taxon>
        <taxon>Paenibacillus</taxon>
    </lineage>
</organism>
<evidence type="ECO:0000259" key="7">
    <source>
        <dbReference type="Pfam" id="PF03775"/>
    </source>
</evidence>
<dbReference type="GO" id="GO:0000902">
    <property type="term" value="P:cell morphogenesis"/>
    <property type="evidence" value="ECO:0007669"/>
    <property type="project" value="InterPro"/>
</dbReference>
<dbReference type="AlphaFoldDB" id="A0A3A3GRJ2"/>
<sequence>MTAKPLVTIKGMKDGLVFLLDDQCEFTDLLQELRDKLDHTPHFFDGPLVYVDVKLGARTAADEQKTEMLNILRQRGNLLIRSLESDADVKKEAQGYRVHTMTGMVRSGQVLRHDGHLLFLGDVNPGGMIISSGDIFVFGALRGTAHAGVDGETSAVIAASLFAPTQLRIADVISRPPDEWGVSQAHMEFAYIHDGMMQIDKISLLHRVRKDITLFKGV</sequence>
<name>A0A3A3GRJ2_PANTH</name>
<dbReference type="InterPro" id="IPR055219">
    <property type="entry name" value="MinC_N_1"/>
</dbReference>
<dbReference type="InterPro" id="IPR016098">
    <property type="entry name" value="CAP/MinC_C"/>
</dbReference>
<evidence type="ECO:0000256" key="5">
    <source>
        <dbReference type="ARBA" id="ARBA00046874"/>
    </source>
</evidence>
<comment type="function">
    <text evidence="6">Cell division inhibitor that blocks the formation of polar Z ring septums. Rapidly oscillates between the poles of the cell to destabilize FtsZ filaments that have formed before they mature into polar Z rings. Prevents FtsZ polymerization.</text>
</comment>
<keyword evidence="2 6" id="KW-0132">Cell division</keyword>
<proteinExistence type="inferred from homology"/>
<evidence type="ECO:0000256" key="2">
    <source>
        <dbReference type="ARBA" id="ARBA00022618"/>
    </source>
</evidence>
<keyword evidence="4 6" id="KW-0131">Cell cycle</keyword>
<keyword evidence="3 6" id="KW-0717">Septation</keyword>
<evidence type="ECO:0000256" key="4">
    <source>
        <dbReference type="ARBA" id="ARBA00023306"/>
    </source>
</evidence>
<evidence type="ECO:0000256" key="6">
    <source>
        <dbReference type="HAMAP-Rule" id="MF_00267"/>
    </source>
</evidence>
<dbReference type="GO" id="GO:1901891">
    <property type="term" value="P:regulation of cell septum assembly"/>
    <property type="evidence" value="ECO:0007669"/>
    <property type="project" value="InterPro"/>
</dbReference>
<dbReference type="InterPro" id="IPR036145">
    <property type="entry name" value="MinC_C_sf"/>
</dbReference>
<dbReference type="PANTHER" id="PTHR34108">
    <property type="entry name" value="SEPTUM SITE-DETERMINING PROTEIN MINC"/>
    <property type="match status" value="1"/>
</dbReference>
<reference evidence="9 10" key="1">
    <citation type="submission" date="2018-09" db="EMBL/GenBank/DDBJ databases">
        <title>Paenibacillus SK2017-BO5.</title>
        <authorList>
            <person name="Piskunova J.V."/>
            <person name="Dubiley S.A."/>
            <person name="Severinov K.V."/>
        </authorList>
    </citation>
    <scope>NUCLEOTIDE SEQUENCE [LARGE SCALE GENOMIC DNA]</scope>
    <source>
        <strain evidence="9 10">BO5</strain>
    </source>
</reference>
<dbReference type="Gene3D" id="3.30.160.540">
    <property type="match status" value="1"/>
</dbReference>
<evidence type="ECO:0000259" key="8">
    <source>
        <dbReference type="Pfam" id="PF22642"/>
    </source>
</evidence>
<feature type="domain" description="Septum site-determining protein MinC N-terminal" evidence="8">
    <location>
        <begin position="7"/>
        <end position="82"/>
    </location>
</feature>
<feature type="domain" description="Septum formation inhibitor MinC C-terminal" evidence="7">
    <location>
        <begin position="102"/>
        <end position="199"/>
    </location>
</feature>
<comment type="caution">
    <text evidence="9">The sequence shown here is derived from an EMBL/GenBank/DDBJ whole genome shotgun (WGS) entry which is preliminary data.</text>
</comment>
<comment type="subunit">
    <text evidence="5 6">Interacts with MinD and FtsZ.</text>
</comment>
<accession>A0A3A3GRJ2</accession>
<dbReference type="RefSeq" id="WP_119796550.1">
    <property type="nucleotide sequence ID" value="NZ_QYZD01000050.1"/>
</dbReference>
<evidence type="ECO:0000256" key="3">
    <source>
        <dbReference type="ARBA" id="ARBA00023210"/>
    </source>
</evidence>
<dbReference type="Pfam" id="PF22642">
    <property type="entry name" value="MinC_N_1"/>
    <property type="match status" value="1"/>
</dbReference>
<dbReference type="Gene3D" id="2.160.20.70">
    <property type="match status" value="1"/>
</dbReference>
<evidence type="ECO:0000313" key="9">
    <source>
        <dbReference type="EMBL" id="RJG17621.1"/>
    </source>
</evidence>
<dbReference type="EMBL" id="QYZD01000050">
    <property type="protein sequence ID" value="RJG17621.1"/>
    <property type="molecule type" value="Genomic_DNA"/>
</dbReference>
<dbReference type="PANTHER" id="PTHR34108:SF1">
    <property type="entry name" value="SEPTUM SITE-DETERMINING PROTEIN MINC"/>
    <property type="match status" value="1"/>
</dbReference>
<dbReference type="GO" id="GO:0000917">
    <property type="term" value="P:division septum assembly"/>
    <property type="evidence" value="ECO:0007669"/>
    <property type="project" value="UniProtKB-KW"/>
</dbReference>
<dbReference type="InterPro" id="IPR005526">
    <property type="entry name" value="Septum_form_inhib_MinC_C"/>
</dbReference>
<dbReference type="HAMAP" id="MF_00267">
    <property type="entry name" value="MinC"/>
    <property type="match status" value="1"/>
</dbReference>
<protein>
    <recommendedName>
        <fullName evidence="6">Probable septum site-determining protein MinC</fullName>
    </recommendedName>
</protein>
<evidence type="ECO:0000256" key="1">
    <source>
        <dbReference type="ARBA" id="ARBA00006291"/>
    </source>
</evidence>
<gene>
    <name evidence="6" type="primary">minC</name>
    <name evidence="9" type="ORF">DQX05_27935</name>
</gene>
<comment type="similarity">
    <text evidence="1 6">Belongs to the MinC family.</text>
</comment>
<dbReference type="InterPro" id="IPR013033">
    <property type="entry name" value="MinC"/>
</dbReference>
<dbReference type="Pfam" id="PF03775">
    <property type="entry name" value="MinC_C"/>
    <property type="match status" value="1"/>
</dbReference>